<accession>A0A1F7GDK4</accession>
<reference evidence="4 5" key="1">
    <citation type="journal article" date="2016" name="Nat. Commun.">
        <title>Thousands of microbial genomes shed light on interconnected biogeochemical processes in an aquifer system.</title>
        <authorList>
            <person name="Anantharaman K."/>
            <person name="Brown C.T."/>
            <person name="Hug L.A."/>
            <person name="Sharon I."/>
            <person name="Castelle C.J."/>
            <person name="Probst A.J."/>
            <person name="Thomas B.C."/>
            <person name="Singh A."/>
            <person name="Wilkins M.J."/>
            <person name="Karaoz U."/>
            <person name="Brodie E.L."/>
            <person name="Williams K.H."/>
            <person name="Hubbard S.S."/>
            <person name="Banfield J.F."/>
        </authorList>
    </citation>
    <scope>NUCLEOTIDE SEQUENCE [LARGE SCALE GENOMIC DNA]</scope>
</reference>
<evidence type="ECO:0000256" key="3">
    <source>
        <dbReference type="ARBA" id="ARBA00024356"/>
    </source>
</evidence>
<dbReference type="InterPro" id="IPR023296">
    <property type="entry name" value="Glyco_hydro_beta-prop_sf"/>
</dbReference>
<keyword evidence="2" id="KW-0808">Transferase</keyword>
<evidence type="ECO:0000256" key="2">
    <source>
        <dbReference type="ARBA" id="ARBA00022679"/>
    </source>
</evidence>
<name>A0A1F7GDK4_9BACT</name>
<dbReference type="SUPFAM" id="SSF75005">
    <property type="entry name" value="Arabinanase/levansucrase/invertase"/>
    <property type="match status" value="1"/>
</dbReference>
<keyword evidence="1" id="KW-0328">Glycosyltransferase</keyword>
<dbReference type="PANTHER" id="PTHR34106">
    <property type="entry name" value="GLYCOSIDASE"/>
    <property type="match status" value="1"/>
</dbReference>
<evidence type="ECO:0000256" key="1">
    <source>
        <dbReference type="ARBA" id="ARBA00022676"/>
    </source>
</evidence>
<evidence type="ECO:0000313" key="4">
    <source>
        <dbReference type="EMBL" id="OGK16923.1"/>
    </source>
</evidence>
<dbReference type="Proteomes" id="UP000177208">
    <property type="component" value="Unassembled WGS sequence"/>
</dbReference>
<organism evidence="4 5">
    <name type="scientific">Candidatus Roizmanbacteria bacterium RIFCSPHIGHO2_01_FULL_39_12c</name>
    <dbReference type="NCBI Taxonomy" id="1802031"/>
    <lineage>
        <taxon>Bacteria</taxon>
        <taxon>Candidatus Roizmaniibacteriota</taxon>
    </lineage>
</organism>
<dbReference type="AlphaFoldDB" id="A0A1F7GDK4"/>
<sequence>MLQLYQQSTMFKLSRPNSAFIGMDIIDEIKFKLKKLISPKIDRSSAVPLRIFEEKGKFILILKNLKPPPYLLSARSLEGFDFDQEEHQAVYENYQPNFPFASVVPNYSLKHHRLMYYGDKNIFLAKSDVNQNWIATNKILIHSPYSNQVGGAFLYKQGIILLYLDKFIEKGLTFYRARLAGFDKNKPDRLLWKTEDPVWSSQDHWQNKKIKPLGSILLKNQIVMYWYVDEKIIYGIHLSGFLFNPKKIKSPVKLKKHTKNPIIHPRKENDWEAFNTLNPAAVYIDNKVHILYRAQGYDYISSFGYAVSSDGVNIENRLDYPVYGPKFRFETNNTGKVNPDLMSAGGFGGCEDPRMTLIGDRVYLVYVAFDGWTNLRLALTSIDVFDFLNHRWNWEKPVLISPPHVIDKSGCLLPEKINGKYVFFHRVFPNILIDYVDDLNFRGKQRWLTGKHKIKVRPQMWDSRKIGAGAPPLKTKDGWLLIYYGVGDRDASKYHIGAMLLDHTDPTRVLNRSDKPILSPNQEYENNGFKPGIAYPCGAVIIKDNLFVYYGAADSTVCVASANVNTFLNDLKSGHPPHLTPIKIKEVNF</sequence>
<dbReference type="GO" id="GO:0016757">
    <property type="term" value="F:glycosyltransferase activity"/>
    <property type="evidence" value="ECO:0007669"/>
    <property type="project" value="UniProtKB-KW"/>
</dbReference>
<comment type="similarity">
    <text evidence="3">Belongs to the glycosyl hydrolase 130 family.</text>
</comment>
<gene>
    <name evidence="4" type="ORF">A2774_00300</name>
</gene>
<comment type="caution">
    <text evidence="4">The sequence shown here is derived from an EMBL/GenBank/DDBJ whole genome shotgun (WGS) entry which is preliminary data.</text>
</comment>
<dbReference type="InterPro" id="IPR007184">
    <property type="entry name" value="Mannoside_phosphorylase"/>
</dbReference>
<dbReference type="Pfam" id="PF04041">
    <property type="entry name" value="Glyco_hydro_130"/>
    <property type="match status" value="1"/>
</dbReference>
<dbReference type="EMBL" id="MFZG01000015">
    <property type="protein sequence ID" value="OGK16923.1"/>
    <property type="molecule type" value="Genomic_DNA"/>
</dbReference>
<proteinExistence type="inferred from homology"/>
<dbReference type="Gene3D" id="2.115.10.20">
    <property type="entry name" value="Glycosyl hydrolase domain, family 43"/>
    <property type="match status" value="2"/>
</dbReference>
<evidence type="ECO:0000313" key="5">
    <source>
        <dbReference type="Proteomes" id="UP000177208"/>
    </source>
</evidence>
<protein>
    <recommendedName>
        <fullName evidence="6">Glycosidase</fullName>
    </recommendedName>
</protein>
<evidence type="ECO:0008006" key="6">
    <source>
        <dbReference type="Google" id="ProtNLM"/>
    </source>
</evidence>
<dbReference type="PANTHER" id="PTHR34106:SF5">
    <property type="entry name" value="GLYCOSIDASE"/>
    <property type="match status" value="1"/>
</dbReference>
<dbReference type="CDD" id="cd18614">
    <property type="entry name" value="GH130"/>
    <property type="match status" value="1"/>
</dbReference>